<keyword evidence="2" id="KW-1185">Reference proteome</keyword>
<dbReference type="EMBL" id="BMAU01021319">
    <property type="protein sequence ID" value="GFY13100.1"/>
    <property type="molecule type" value="Genomic_DNA"/>
</dbReference>
<comment type="caution">
    <text evidence="1">The sequence shown here is derived from an EMBL/GenBank/DDBJ whole genome shotgun (WGS) entry which is preliminary data.</text>
</comment>
<proteinExistence type="predicted"/>
<sequence length="106" mass="11921">MIIEDVSGDPQCSVPIQLSLLNATQTLNQELWQRVPFLLTTGPLWSSFEAHLQRSETNTVQLVCDLDMKDEQGVKAQQSIFPQEELKYRSLKEKSSLVLGTVVKSS</sequence>
<accession>A0A8X6VNC2</accession>
<reference evidence="1" key="1">
    <citation type="submission" date="2020-08" db="EMBL/GenBank/DDBJ databases">
        <title>Multicomponent nature underlies the extraordinary mechanical properties of spider dragline silk.</title>
        <authorList>
            <person name="Kono N."/>
            <person name="Nakamura H."/>
            <person name="Mori M."/>
            <person name="Yoshida Y."/>
            <person name="Ohtoshi R."/>
            <person name="Malay A.D."/>
            <person name="Moran D.A.P."/>
            <person name="Tomita M."/>
            <person name="Numata K."/>
            <person name="Arakawa K."/>
        </authorList>
    </citation>
    <scope>NUCLEOTIDE SEQUENCE</scope>
</reference>
<gene>
    <name evidence="1" type="ORF">TNCV_666621</name>
</gene>
<protein>
    <submittedName>
        <fullName evidence="1">Uncharacterized protein</fullName>
    </submittedName>
</protein>
<name>A0A8X6VNC2_TRICX</name>
<organism evidence="1 2">
    <name type="scientific">Trichonephila clavipes</name>
    <name type="common">Golden silk orbweaver</name>
    <name type="synonym">Nephila clavipes</name>
    <dbReference type="NCBI Taxonomy" id="2585209"/>
    <lineage>
        <taxon>Eukaryota</taxon>
        <taxon>Metazoa</taxon>
        <taxon>Ecdysozoa</taxon>
        <taxon>Arthropoda</taxon>
        <taxon>Chelicerata</taxon>
        <taxon>Arachnida</taxon>
        <taxon>Araneae</taxon>
        <taxon>Araneomorphae</taxon>
        <taxon>Entelegynae</taxon>
        <taxon>Araneoidea</taxon>
        <taxon>Nephilidae</taxon>
        <taxon>Trichonephila</taxon>
    </lineage>
</organism>
<evidence type="ECO:0000313" key="2">
    <source>
        <dbReference type="Proteomes" id="UP000887159"/>
    </source>
</evidence>
<dbReference type="Proteomes" id="UP000887159">
    <property type="component" value="Unassembled WGS sequence"/>
</dbReference>
<dbReference type="AlphaFoldDB" id="A0A8X6VNC2"/>
<evidence type="ECO:0000313" key="1">
    <source>
        <dbReference type="EMBL" id="GFY13100.1"/>
    </source>
</evidence>